<feature type="chain" id="PRO_5012297359" evidence="1">
    <location>
        <begin position="23"/>
        <end position="106"/>
    </location>
</feature>
<evidence type="ECO:0000256" key="1">
    <source>
        <dbReference type="SAM" id="SignalP"/>
    </source>
</evidence>
<protein>
    <submittedName>
        <fullName evidence="2">Uncharacterized protein</fullName>
    </submittedName>
</protein>
<dbReference type="RefSeq" id="WP_234947279.1">
    <property type="nucleotide sequence ID" value="NZ_FSRE01000001.1"/>
</dbReference>
<dbReference type="Proteomes" id="UP000198461">
    <property type="component" value="Unassembled WGS sequence"/>
</dbReference>
<dbReference type="PROSITE" id="PS51257">
    <property type="entry name" value="PROKAR_LIPOPROTEIN"/>
    <property type="match status" value="1"/>
</dbReference>
<dbReference type="AlphaFoldDB" id="A0A1N6DSL7"/>
<sequence>MKVMMKPLAVSAGLLALAIALSGCEKISNQAKNIQSDWVGLKRVVEIRACMTGELVKVYEGVVRLNPEDQYGASLLIDGKKLHTNMCYIIREKGIKEQPLVAGGDR</sequence>
<dbReference type="EMBL" id="FSRE01000001">
    <property type="protein sequence ID" value="SIN73684.1"/>
    <property type="molecule type" value="Genomic_DNA"/>
</dbReference>
<dbReference type="STRING" id="364032.SAMN05443662_0383"/>
<keyword evidence="1" id="KW-0732">Signal</keyword>
<reference evidence="2 3" key="1">
    <citation type="submission" date="2016-11" db="EMBL/GenBank/DDBJ databases">
        <authorList>
            <person name="Jaros S."/>
            <person name="Januszkiewicz K."/>
            <person name="Wedrychowicz H."/>
        </authorList>
    </citation>
    <scope>NUCLEOTIDE SEQUENCE [LARGE SCALE GENOMIC DNA]</scope>
    <source>
        <strain evidence="2 3">DSM 17737</strain>
    </source>
</reference>
<keyword evidence="3" id="KW-1185">Reference proteome</keyword>
<accession>A0A1N6DSL7</accession>
<name>A0A1N6DSL7_9GAMM</name>
<organism evidence="2 3">
    <name type="scientific">Sulfurivirga caldicuralii</name>
    <dbReference type="NCBI Taxonomy" id="364032"/>
    <lineage>
        <taxon>Bacteria</taxon>
        <taxon>Pseudomonadati</taxon>
        <taxon>Pseudomonadota</taxon>
        <taxon>Gammaproteobacteria</taxon>
        <taxon>Thiotrichales</taxon>
        <taxon>Piscirickettsiaceae</taxon>
        <taxon>Sulfurivirga</taxon>
    </lineage>
</organism>
<evidence type="ECO:0000313" key="2">
    <source>
        <dbReference type="EMBL" id="SIN73684.1"/>
    </source>
</evidence>
<feature type="signal peptide" evidence="1">
    <location>
        <begin position="1"/>
        <end position="22"/>
    </location>
</feature>
<proteinExistence type="predicted"/>
<gene>
    <name evidence="2" type="ORF">SAMN05443662_0383</name>
</gene>
<evidence type="ECO:0000313" key="3">
    <source>
        <dbReference type="Proteomes" id="UP000198461"/>
    </source>
</evidence>